<dbReference type="Gene3D" id="3.40.50.720">
    <property type="entry name" value="NAD(P)-binding Rossmann-like Domain"/>
    <property type="match status" value="1"/>
</dbReference>
<evidence type="ECO:0000313" key="2">
    <source>
        <dbReference type="EMBL" id="KAJ8942539.1"/>
    </source>
</evidence>
<proteinExistence type="predicted"/>
<dbReference type="SUPFAM" id="SSF50129">
    <property type="entry name" value="GroES-like"/>
    <property type="match status" value="1"/>
</dbReference>
<dbReference type="PANTHER" id="PTHR43677">
    <property type="entry name" value="SHORT-CHAIN DEHYDROGENASE/REDUCTASE"/>
    <property type="match status" value="1"/>
</dbReference>
<dbReference type="EMBL" id="JANEYF010002754">
    <property type="protein sequence ID" value="KAJ8942539.1"/>
    <property type="molecule type" value="Genomic_DNA"/>
</dbReference>
<evidence type="ECO:0000313" key="3">
    <source>
        <dbReference type="Proteomes" id="UP001162156"/>
    </source>
</evidence>
<keyword evidence="3" id="KW-1185">Reference proteome</keyword>
<evidence type="ECO:0000259" key="1">
    <source>
        <dbReference type="SMART" id="SM00829"/>
    </source>
</evidence>
<protein>
    <recommendedName>
        <fullName evidence="1">Enoyl reductase (ER) domain-containing protein</fullName>
    </recommendedName>
</protein>
<accession>A0AAV8XTW0</accession>
<dbReference type="PANTHER" id="PTHR43677:SF4">
    <property type="entry name" value="QUINONE OXIDOREDUCTASE-LIKE PROTEIN 2"/>
    <property type="match status" value="1"/>
</dbReference>
<dbReference type="Gene3D" id="3.90.180.10">
    <property type="entry name" value="Medium-chain alcohol dehydrogenases, catalytic domain"/>
    <property type="match status" value="1"/>
</dbReference>
<dbReference type="AlphaFoldDB" id="A0AAV8XTW0"/>
<reference evidence="2" key="1">
    <citation type="journal article" date="2023" name="Insect Mol. Biol.">
        <title>Genome sequencing provides insights into the evolution of gene families encoding plant cell wall-degrading enzymes in longhorned beetles.</title>
        <authorList>
            <person name="Shin N.R."/>
            <person name="Okamura Y."/>
            <person name="Kirsch R."/>
            <person name="Pauchet Y."/>
        </authorList>
    </citation>
    <scope>NUCLEOTIDE SEQUENCE</scope>
    <source>
        <strain evidence="2">RBIC_L_NR</strain>
    </source>
</reference>
<dbReference type="SMART" id="SM00829">
    <property type="entry name" value="PKS_ER"/>
    <property type="match status" value="1"/>
</dbReference>
<dbReference type="InterPro" id="IPR013154">
    <property type="entry name" value="ADH-like_N"/>
</dbReference>
<dbReference type="InterPro" id="IPR020843">
    <property type="entry name" value="ER"/>
</dbReference>
<gene>
    <name evidence="2" type="ORF">NQ314_010044</name>
</gene>
<name>A0AAV8XTW0_9CUCU</name>
<dbReference type="Pfam" id="PF08240">
    <property type="entry name" value="ADH_N"/>
    <property type="match status" value="1"/>
</dbReference>
<dbReference type="InterPro" id="IPR051397">
    <property type="entry name" value="Zn-ADH-like_protein"/>
</dbReference>
<feature type="domain" description="Enoyl reductase (ER)" evidence="1">
    <location>
        <begin position="36"/>
        <end position="298"/>
    </location>
</feature>
<dbReference type="InterPro" id="IPR011032">
    <property type="entry name" value="GroES-like_sf"/>
</dbReference>
<dbReference type="SUPFAM" id="SSF51735">
    <property type="entry name" value="NAD(P)-binding Rossmann-fold domains"/>
    <property type="match status" value="1"/>
</dbReference>
<dbReference type="GO" id="GO:0005739">
    <property type="term" value="C:mitochondrion"/>
    <property type="evidence" value="ECO:0007669"/>
    <property type="project" value="TreeGrafter"/>
</dbReference>
<dbReference type="InterPro" id="IPR036291">
    <property type="entry name" value="NAD(P)-bd_dom_sf"/>
</dbReference>
<dbReference type="GO" id="GO:0016491">
    <property type="term" value="F:oxidoreductase activity"/>
    <property type="evidence" value="ECO:0007669"/>
    <property type="project" value="InterPro"/>
</dbReference>
<comment type="caution">
    <text evidence="2">The sequence shown here is derived from an EMBL/GenBank/DDBJ whole genome shotgun (WGS) entry which is preliminary data.</text>
</comment>
<sequence length="302" mass="33126">MNKVFIRTARKLYESVVSNGNKRLASFRAAVIKETGKPLEIEERQIVSLKPGQVRIQVLYCSVNSVDCYKFKHGGGEFPFIPGYELSGEVIEKGKDVSNEQIIVGDRVAGLSLEHFGGLAEQCVLDVDDVWRIPSDLERKDAAVITYGHSTALYAFSKLATLKENARVIISAGPAGLGLAAVDVAANIYKAKERGELVRQRGAFETLHFTKNLTKQCMKITENKGVSVVYDAVGDYMMDTIGSCTKAPLFSDDMVSDTLQLASDGDISAHVSAKFNLKQINEAIQFIEDKKCTGKVLIHIDD</sequence>
<organism evidence="2 3">
    <name type="scientific">Rhamnusium bicolor</name>
    <dbReference type="NCBI Taxonomy" id="1586634"/>
    <lineage>
        <taxon>Eukaryota</taxon>
        <taxon>Metazoa</taxon>
        <taxon>Ecdysozoa</taxon>
        <taxon>Arthropoda</taxon>
        <taxon>Hexapoda</taxon>
        <taxon>Insecta</taxon>
        <taxon>Pterygota</taxon>
        <taxon>Neoptera</taxon>
        <taxon>Endopterygota</taxon>
        <taxon>Coleoptera</taxon>
        <taxon>Polyphaga</taxon>
        <taxon>Cucujiformia</taxon>
        <taxon>Chrysomeloidea</taxon>
        <taxon>Cerambycidae</taxon>
        <taxon>Lepturinae</taxon>
        <taxon>Rhagiini</taxon>
        <taxon>Rhamnusium</taxon>
    </lineage>
</organism>
<dbReference type="Proteomes" id="UP001162156">
    <property type="component" value="Unassembled WGS sequence"/>
</dbReference>